<dbReference type="FunFam" id="1.10.287.130:FF:000001">
    <property type="entry name" value="Two-component sensor histidine kinase"/>
    <property type="match status" value="1"/>
</dbReference>
<keyword evidence="6" id="KW-0597">Phosphoprotein</keyword>
<dbReference type="PRINTS" id="PR00344">
    <property type="entry name" value="BCTRLSENSOR"/>
</dbReference>
<evidence type="ECO:0000313" key="15">
    <source>
        <dbReference type="Proteomes" id="UP000005540"/>
    </source>
</evidence>
<dbReference type="InterPro" id="IPR005467">
    <property type="entry name" value="His_kinase_dom"/>
</dbReference>
<proteinExistence type="predicted"/>
<dbReference type="SMART" id="SM00388">
    <property type="entry name" value="HisKA"/>
    <property type="match status" value="1"/>
</dbReference>
<dbReference type="Gene3D" id="3.30.450.20">
    <property type="entry name" value="PAS domain"/>
    <property type="match status" value="1"/>
</dbReference>
<keyword evidence="15" id="KW-1185">Reference proteome</keyword>
<accession>C4FL79</accession>
<dbReference type="PANTHER" id="PTHR45453">
    <property type="entry name" value="PHOSPHATE REGULON SENSOR PROTEIN PHOR"/>
    <property type="match status" value="1"/>
</dbReference>
<keyword evidence="11" id="KW-0902">Two-component regulatory system</keyword>
<evidence type="ECO:0000256" key="4">
    <source>
        <dbReference type="ARBA" id="ARBA00012438"/>
    </source>
</evidence>
<dbReference type="RefSeq" id="WP_007547608.1">
    <property type="nucleotide sequence ID" value="NZ_ABZS01000139.1"/>
</dbReference>
<dbReference type="GO" id="GO:0000155">
    <property type="term" value="F:phosphorelay sensor kinase activity"/>
    <property type="evidence" value="ECO:0007669"/>
    <property type="project" value="InterPro"/>
</dbReference>
<protein>
    <recommendedName>
        <fullName evidence="4">histidine kinase</fullName>
        <ecNumber evidence="4">2.7.13.3</ecNumber>
    </recommendedName>
</protein>
<comment type="caution">
    <text evidence="14">The sequence shown here is derived from an EMBL/GenBank/DDBJ whole genome shotgun (WGS) entry which is preliminary data.</text>
</comment>
<dbReference type="GO" id="GO:0004721">
    <property type="term" value="F:phosphoprotein phosphatase activity"/>
    <property type="evidence" value="ECO:0007669"/>
    <property type="project" value="TreeGrafter"/>
</dbReference>
<keyword evidence="12" id="KW-0472">Membrane</keyword>
<keyword evidence="7 14" id="KW-0808">Transferase</keyword>
<reference evidence="14 15" key="1">
    <citation type="submission" date="2009-04" db="EMBL/GenBank/DDBJ databases">
        <authorList>
            <person name="Reysenbach A.-L."/>
            <person name="Heidelberg J.F."/>
            <person name="Nelson W.C."/>
        </authorList>
    </citation>
    <scope>NUCLEOTIDE SEQUENCE [LARGE SCALE GENOMIC DNA]</scope>
    <source>
        <strain evidence="14 15">SS-5</strain>
    </source>
</reference>
<dbReference type="InterPro" id="IPR036097">
    <property type="entry name" value="HisK_dim/P_sf"/>
</dbReference>
<dbReference type="Pfam" id="PF02518">
    <property type="entry name" value="HATPase_c"/>
    <property type="match status" value="1"/>
</dbReference>
<dbReference type="InterPro" id="IPR003594">
    <property type="entry name" value="HATPase_dom"/>
</dbReference>
<dbReference type="CDD" id="cd00075">
    <property type="entry name" value="HATPase"/>
    <property type="match status" value="1"/>
</dbReference>
<dbReference type="CDD" id="cd00082">
    <property type="entry name" value="HisKA"/>
    <property type="match status" value="1"/>
</dbReference>
<gene>
    <name evidence="14" type="ORF">SULYE_1333</name>
</gene>
<dbReference type="AlphaFoldDB" id="C4FL79"/>
<dbReference type="OrthoDB" id="9813151at2"/>
<feature type="domain" description="Histidine kinase" evidence="13">
    <location>
        <begin position="123"/>
        <end position="337"/>
    </location>
</feature>
<keyword evidence="9" id="KW-0418">Kinase</keyword>
<dbReference type="FunFam" id="3.30.565.10:FF:000023">
    <property type="entry name" value="PAS domain-containing sensor histidine kinase"/>
    <property type="match status" value="1"/>
</dbReference>
<evidence type="ECO:0000256" key="11">
    <source>
        <dbReference type="ARBA" id="ARBA00023012"/>
    </source>
</evidence>
<evidence type="ECO:0000313" key="14">
    <source>
        <dbReference type="EMBL" id="EEP60169.1"/>
    </source>
</evidence>
<dbReference type="Gene3D" id="1.10.287.130">
    <property type="match status" value="1"/>
</dbReference>
<evidence type="ECO:0000256" key="12">
    <source>
        <dbReference type="ARBA" id="ARBA00023136"/>
    </source>
</evidence>
<evidence type="ECO:0000256" key="6">
    <source>
        <dbReference type="ARBA" id="ARBA00022553"/>
    </source>
</evidence>
<dbReference type="InterPro" id="IPR004358">
    <property type="entry name" value="Sig_transdc_His_kin-like_C"/>
</dbReference>
<evidence type="ECO:0000259" key="13">
    <source>
        <dbReference type="PROSITE" id="PS50109"/>
    </source>
</evidence>
<evidence type="ECO:0000256" key="9">
    <source>
        <dbReference type="ARBA" id="ARBA00022777"/>
    </source>
</evidence>
<dbReference type="Proteomes" id="UP000005540">
    <property type="component" value="Unassembled WGS sequence"/>
</dbReference>
<dbReference type="InterPro" id="IPR050351">
    <property type="entry name" value="BphY/WalK/GraS-like"/>
</dbReference>
<dbReference type="GO" id="GO:0045121">
    <property type="term" value="C:membrane raft"/>
    <property type="evidence" value="ECO:0007669"/>
    <property type="project" value="UniProtKB-SubCell"/>
</dbReference>
<organism evidence="14 15">
    <name type="scientific">Sulfurihydrogenibium yellowstonense SS-5</name>
    <dbReference type="NCBI Taxonomy" id="432331"/>
    <lineage>
        <taxon>Bacteria</taxon>
        <taxon>Pseudomonadati</taxon>
        <taxon>Aquificota</taxon>
        <taxon>Aquificia</taxon>
        <taxon>Aquificales</taxon>
        <taxon>Hydrogenothermaceae</taxon>
        <taxon>Sulfurihydrogenibium</taxon>
    </lineage>
</organism>
<keyword evidence="8" id="KW-0547">Nucleotide-binding</keyword>
<evidence type="ECO:0000256" key="1">
    <source>
        <dbReference type="ARBA" id="ARBA00000085"/>
    </source>
</evidence>
<dbReference type="Pfam" id="PF00512">
    <property type="entry name" value="HisKA"/>
    <property type="match status" value="1"/>
</dbReference>
<sequence length="337" mass="38997">MESNTLKDQHLDYEILISFLDYLKEGVIVVDENKNILFVNRFAQRFLNTPDYEGKHFKEVINDNYLYSIISHDYDKDTKLEVNIDSSKYLVNVYHIKGKKIIHLQDITPFEIYKQAKKDFVSNVSHELKTPISVLKSAMETIEDEIKDSNILKFVDMAKKRINQMDSLINDLLILARLESQEDLVKKKKYLLRKQVEDIFEDLQHLTKDKNIKLKNNIPKNFEVYADEQKLSIALKNLIENAIKYNVQNGIVEVNAKTDGKYDTISVIDTGIGIPPESIPLVFERFYRVDKSRSRNIGGTGLGLSIVKHITEAHKGKVWVESQVGKGSRFYIKIPKT</sequence>
<dbReference type="EC" id="2.7.13.3" evidence="4"/>
<dbReference type="PANTHER" id="PTHR45453:SF1">
    <property type="entry name" value="PHOSPHATE REGULON SENSOR PROTEIN PHOR"/>
    <property type="match status" value="1"/>
</dbReference>
<dbReference type="SUPFAM" id="SSF47384">
    <property type="entry name" value="Homodimeric domain of signal transducing histidine kinase"/>
    <property type="match status" value="1"/>
</dbReference>
<name>C4FL79_9AQUI</name>
<dbReference type="GO" id="GO:0005524">
    <property type="term" value="F:ATP binding"/>
    <property type="evidence" value="ECO:0007669"/>
    <property type="project" value="UniProtKB-KW"/>
</dbReference>
<dbReference type="GO" id="GO:0005886">
    <property type="term" value="C:plasma membrane"/>
    <property type="evidence" value="ECO:0007669"/>
    <property type="project" value="UniProtKB-SubCell"/>
</dbReference>
<evidence type="ECO:0000256" key="2">
    <source>
        <dbReference type="ARBA" id="ARBA00004236"/>
    </source>
</evidence>
<dbReference type="InterPro" id="IPR035965">
    <property type="entry name" value="PAS-like_dom_sf"/>
</dbReference>
<dbReference type="GO" id="GO:0016036">
    <property type="term" value="P:cellular response to phosphate starvation"/>
    <property type="evidence" value="ECO:0007669"/>
    <property type="project" value="TreeGrafter"/>
</dbReference>
<dbReference type="InterPro" id="IPR036890">
    <property type="entry name" value="HATPase_C_sf"/>
</dbReference>
<keyword evidence="10" id="KW-0067">ATP-binding</keyword>
<dbReference type="PROSITE" id="PS50109">
    <property type="entry name" value="HIS_KIN"/>
    <property type="match status" value="1"/>
</dbReference>
<dbReference type="Gene3D" id="3.30.565.10">
    <property type="entry name" value="Histidine kinase-like ATPase, C-terminal domain"/>
    <property type="match status" value="1"/>
</dbReference>
<dbReference type="SMART" id="SM00387">
    <property type="entry name" value="HATPase_c"/>
    <property type="match status" value="1"/>
</dbReference>
<dbReference type="SUPFAM" id="SSF55874">
    <property type="entry name" value="ATPase domain of HSP90 chaperone/DNA topoisomerase II/histidine kinase"/>
    <property type="match status" value="1"/>
</dbReference>
<evidence type="ECO:0000256" key="7">
    <source>
        <dbReference type="ARBA" id="ARBA00022679"/>
    </source>
</evidence>
<dbReference type="InterPro" id="IPR003661">
    <property type="entry name" value="HisK_dim/P_dom"/>
</dbReference>
<dbReference type="EMBL" id="ABZS01000139">
    <property type="protein sequence ID" value="EEP60169.1"/>
    <property type="molecule type" value="Genomic_DNA"/>
</dbReference>
<comment type="subcellular location">
    <subcellularLocation>
        <location evidence="2">Cell membrane</location>
    </subcellularLocation>
    <subcellularLocation>
        <location evidence="3">Membrane raft</location>
        <topology evidence="3">Multi-pass membrane protein</topology>
    </subcellularLocation>
</comment>
<keyword evidence="5" id="KW-1003">Cell membrane</keyword>
<evidence type="ECO:0000256" key="3">
    <source>
        <dbReference type="ARBA" id="ARBA00004314"/>
    </source>
</evidence>
<evidence type="ECO:0000256" key="5">
    <source>
        <dbReference type="ARBA" id="ARBA00022475"/>
    </source>
</evidence>
<comment type="catalytic activity">
    <reaction evidence="1">
        <text>ATP + protein L-histidine = ADP + protein N-phospho-L-histidine.</text>
        <dbReference type="EC" id="2.7.13.3"/>
    </reaction>
</comment>
<dbReference type="SUPFAM" id="SSF55785">
    <property type="entry name" value="PYP-like sensor domain (PAS domain)"/>
    <property type="match status" value="1"/>
</dbReference>
<evidence type="ECO:0000256" key="8">
    <source>
        <dbReference type="ARBA" id="ARBA00022741"/>
    </source>
</evidence>
<evidence type="ECO:0000256" key="10">
    <source>
        <dbReference type="ARBA" id="ARBA00022840"/>
    </source>
</evidence>